<dbReference type="InterPro" id="IPR013780">
    <property type="entry name" value="Glyco_hydro_b"/>
</dbReference>
<feature type="signal peptide" evidence="13">
    <location>
        <begin position="1"/>
        <end position="24"/>
    </location>
</feature>
<dbReference type="PRINTS" id="PR00110">
    <property type="entry name" value="ALPHAAMYLASE"/>
</dbReference>
<accession>A0A7S0FYC5</accession>
<evidence type="ECO:0000256" key="11">
    <source>
        <dbReference type="RuleBase" id="RU361134"/>
    </source>
</evidence>
<dbReference type="InterPro" id="IPR006046">
    <property type="entry name" value="Alpha_amylase"/>
</dbReference>
<evidence type="ECO:0000256" key="8">
    <source>
        <dbReference type="ARBA" id="ARBA00023277"/>
    </source>
</evidence>
<feature type="domain" description="Alpha-amylase C-terminal" evidence="14">
    <location>
        <begin position="431"/>
        <end position="501"/>
    </location>
</feature>
<dbReference type="PANTHER" id="PTHR43447">
    <property type="entry name" value="ALPHA-AMYLASE"/>
    <property type="match status" value="1"/>
</dbReference>
<comment type="cofactor">
    <cofactor evidence="2">
        <name>Ca(2+)</name>
        <dbReference type="ChEBI" id="CHEBI:29108"/>
    </cofactor>
</comment>
<evidence type="ECO:0000256" key="5">
    <source>
        <dbReference type="ARBA" id="ARBA00022723"/>
    </source>
</evidence>
<dbReference type="SMART" id="SM00632">
    <property type="entry name" value="Aamy_C"/>
    <property type="match status" value="1"/>
</dbReference>
<keyword evidence="7" id="KW-0106">Calcium</keyword>
<feature type="chain" id="PRO_5031175818" description="Alpha-amylase" evidence="13">
    <location>
        <begin position="25"/>
        <end position="603"/>
    </location>
</feature>
<dbReference type="Gene3D" id="3.20.20.80">
    <property type="entry name" value="Glycosidases"/>
    <property type="match status" value="1"/>
</dbReference>
<evidence type="ECO:0000256" key="13">
    <source>
        <dbReference type="SAM" id="SignalP"/>
    </source>
</evidence>
<dbReference type="CDD" id="cd11317">
    <property type="entry name" value="AmyAc_bac_euk_AmyA"/>
    <property type="match status" value="1"/>
</dbReference>
<dbReference type="EMBL" id="HBEG01050994">
    <property type="protein sequence ID" value="CAD8387280.1"/>
    <property type="molecule type" value="Transcribed_RNA"/>
</dbReference>
<dbReference type="InterPro" id="IPR017853">
    <property type="entry name" value="GH"/>
</dbReference>
<evidence type="ECO:0000256" key="10">
    <source>
        <dbReference type="RuleBase" id="RU003615"/>
    </source>
</evidence>
<keyword evidence="9 11" id="KW-0326">Glycosidase</keyword>
<evidence type="ECO:0000256" key="2">
    <source>
        <dbReference type="ARBA" id="ARBA00001913"/>
    </source>
</evidence>
<evidence type="ECO:0000256" key="12">
    <source>
        <dbReference type="SAM" id="MobiDB-lite"/>
    </source>
</evidence>
<keyword evidence="13" id="KW-0732">Signal</keyword>
<evidence type="ECO:0000256" key="3">
    <source>
        <dbReference type="ARBA" id="ARBA00008061"/>
    </source>
</evidence>
<evidence type="ECO:0000313" key="16">
    <source>
        <dbReference type="EMBL" id="CAD8387280.1"/>
    </source>
</evidence>
<dbReference type="GO" id="GO:0046872">
    <property type="term" value="F:metal ion binding"/>
    <property type="evidence" value="ECO:0007669"/>
    <property type="project" value="UniProtKB-KW"/>
</dbReference>
<dbReference type="EC" id="3.2.1.1" evidence="4 11"/>
<keyword evidence="8 11" id="KW-0119">Carbohydrate metabolism</keyword>
<dbReference type="Pfam" id="PF00128">
    <property type="entry name" value="Alpha-amylase"/>
    <property type="match status" value="1"/>
</dbReference>
<dbReference type="InterPro" id="IPR031319">
    <property type="entry name" value="A-amylase_C"/>
</dbReference>
<dbReference type="InterPro" id="IPR006047">
    <property type="entry name" value="GH13_cat_dom"/>
</dbReference>
<protein>
    <recommendedName>
        <fullName evidence="4 11">Alpha-amylase</fullName>
        <ecNumber evidence="4 11">3.2.1.1</ecNumber>
    </recommendedName>
</protein>
<proteinExistence type="inferred from homology"/>
<evidence type="ECO:0000256" key="9">
    <source>
        <dbReference type="ARBA" id="ARBA00023295"/>
    </source>
</evidence>
<dbReference type="GO" id="GO:0004556">
    <property type="term" value="F:alpha-amylase activity"/>
    <property type="evidence" value="ECO:0007669"/>
    <property type="project" value="UniProtKB-UniRule"/>
</dbReference>
<evidence type="ECO:0000259" key="14">
    <source>
        <dbReference type="SMART" id="SM00632"/>
    </source>
</evidence>
<dbReference type="SUPFAM" id="SSF51445">
    <property type="entry name" value="(Trans)glycosidases"/>
    <property type="match status" value="1"/>
</dbReference>
<name>A0A7S0FYC5_9DINO</name>
<dbReference type="AlphaFoldDB" id="A0A7S0FYC5"/>
<reference evidence="16" key="1">
    <citation type="submission" date="2021-01" db="EMBL/GenBank/DDBJ databases">
        <authorList>
            <person name="Corre E."/>
            <person name="Pelletier E."/>
            <person name="Niang G."/>
            <person name="Scheremetjew M."/>
            <person name="Finn R."/>
            <person name="Kale V."/>
            <person name="Holt S."/>
            <person name="Cochrane G."/>
            <person name="Meng A."/>
            <person name="Brown T."/>
            <person name="Cohen L."/>
        </authorList>
    </citation>
    <scope>NUCLEOTIDE SEQUENCE</scope>
    <source>
        <strain evidence="16">Pbaha01</strain>
    </source>
</reference>
<keyword evidence="5" id="KW-0479">Metal-binding</keyword>
<gene>
    <name evidence="16" type="ORF">PBAH0796_LOCUS30968</name>
</gene>
<sequence>MARSGAGIMHVVVFLVLVAASASAHSLKLVASTSREADAFTYLFQWKYSSVARECEEVLGPYSYHAVCVDPPNEHLPGQNWYWRYQPVSYQLNSRGGNESEFVDMVRRCHAAGVRVYVDAVLNHMASARTSRGTVGIAGTAFGNRNFGGLYAPEEFHHNPEDLTSNCQMNGVTRRVLQECDLVGLPDLNTNLTSVQGKLVAFVQRLADAGVDGIRVDASRHMPAPELNAILAPVTGGMAFSMMEHVMDGGCQVAPSEYFEVAPGGPSGESRHMEFVGAAEVGLAFKSGNLAMLRSFGDPSRYVPSDKAVTFTDNHDLQRHARNVRGGHCRGCGGRKNCLGGCIRFAEHAVTFDDGALHTLANAFLLAHPYGYPCLMSSYNFSNSGEGPPEGTGRCGAGWVCEHRQPALLQMVRFRRETAHAPLTAFSTPAGSSRMAFARDGAGHVALNAGSDPWEARGLQTTLPKGVYTDMISGQGVHVCDDGTTSVVVPPRGLVAILKTDLLAAAASREPNCARPPARPRPGPGKAACSESPGCAHLAGDCCPHPDGTMLACCTSLTEVAAELGPPVVAVSVRRRRRSFYTQEQIADVRSSREEVWEHARAS</sequence>
<dbReference type="Gene3D" id="2.60.40.1180">
    <property type="entry name" value="Golgi alpha-mannosidase II"/>
    <property type="match status" value="1"/>
</dbReference>
<dbReference type="GO" id="GO:0005975">
    <property type="term" value="P:carbohydrate metabolic process"/>
    <property type="evidence" value="ECO:0007669"/>
    <property type="project" value="InterPro"/>
</dbReference>
<feature type="region of interest" description="Disordered" evidence="12">
    <location>
        <begin position="511"/>
        <end position="530"/>
    </location>
</feature>
<evidence type="ECO:0000256" key="1">
    <source>
        <dbReference type="ARBA" id="ARBA00000548"/>
    </source>
</evidence>
<evidence type="ECO:0000256" key="4">
    <source>
        <dbReference type="ARBA" id="ARBA00012595"/>
    </source>
</evidence>
<evidence type="ECO:0000256" key="6">
    <source>
        <dbReference type="ARBA" id="ARBA00022801"/>
    </source>
</evidence>
<dbReference type="SMART" id="SM00642">
    <property type="entry name" value="Aamy"/>
    <property type="match status" value="1"/>
</dbReference>
<dbReference type="SUPFAM" id="SSF51011">
    <property type="entry name" value="Glycosyl hydrolase domain"/>
    <property type="match status" value="1"/>
</dbReference>
<organism evidence="16">
    <name type="scientific">Pyrodinium bahamense</name>
    <dbReference type="NCBI Taxonomy" id="73915"/>
    <lineage>
        <taxon>Eukaryota</taxon>
        <taxon>Sar</taxon>
        <taxon>Alveolata</taxon>
        <taxon>Dinophyceae</taxon>
        <taxon>Gonyaulacales</taxon>
        <taxon>Pyrocystaceae</taxon>
        <taxon>Pyrodinium</taxon>
    </lineage>
</organism>
<keyword evidence="6 11" id="KW-0378">Hydrolase</keyword>
<comment type="similarity">
    <text evidence="3 10">Belongs to the glycosyl hydrolase 13 family.</text>
</comment>
<feature type="domain" description="Glycosyl hydrolase family 13 catalytic" evidence="15">
    <location>
        <begin position="38"/>
        <end position="415"/>
    </location>
</feature>
<comment type="catalytic activity">
    <reaction evidence="1 11">
        <text>Endohydrolysis of (1-&gt;4)-alpha-D-glucosidic linkages in polysaccharides containing three or more (1-&gt;4)-alpha-linked D-glucose units.</text>
        <dbReference type="EC" id="3.2.1.1"/>
    </reaction>
</comment>
<evidence type="ECO:0000256" key="7">
    <source>
        <dbReference type="ARBA" id="ARBA00022837"/>
    </source>
</evidence>
<evidence type="ECO:0000259" key="15">
    <source>
        <dbReference type="SMART" id="SM00642"/>
    </source>
</evidence>